<dbReference type="Pfam" id="PF13516">
    <property type="entry name" value="LRR_6"/>
    <property type="match status" value="1"/>
</dbReference>
<comment type="caution">
    <text evidence="9">The sequence shown here is derived from an EMBL/GenBank/DDBJ whole genome shotgun (WGS) entry which is preliminary data.</text>
</comment>
<feature type="compositionally biased region" description="Basic and acidic residues" evidence="7">
    <location>
        <begin position="739"/>
        <end position="750"/>
    </location>
</feature>
<dbReference type="InterPro" id="IPR050637">
    <property type="entry name" value="NLRP_innate_immun_reg"/>
</dbReference>
<dbReference type="InterPro" id="IPR001611">
    <property type="entry name" value="Leu-rich_rpt"/>
</dbReference>
<dbReference type="InterPro" id="IPR007111">
    <property type="entry name" value="NACHT_NTPase"/>
</dbReference>
<name>A0AAD9IRQ7_RIDPI</name>
<dbReference type="PANTHER" id="PTHR45690:SF19">
    <property type="entry name" value="NACHT, LRR AND PYD DOMAINS-CONTAINING PROTEIN 3"/>
    <property type="match status" value="1"/>
</dbReference>
<sequence>MLSRYIGKKNEEENTTFQDLADMFVDLRIYNSRDKYKRIERRIHQDHLQLLTDIEACPKISVIDLFEAERPGMTSPTRSLVIGKAGIGKSVLSFHVVDKWLRNELLPNAIEQLFHFRMSDLSAIEKCSLEDLFFGLQSGGKRSRQAVVQFFEKMEADQSRYVIIFDGLDEATEIPMENMAFGYHDQVEMPRLIGSILNGRTLPSVRVLVTSRPGAVTNYEIFDKKAVIYGFTRQKMSHYIEKFSAADSNMNKAIEDYIDDNVNICSFCYIPAHLILVCRIVKARMKDERNPELPTTLTELFVVSITNFLVNHHPKFKGPKPDKPVDVIAKLHRPLLDHAKLACYGMENDLVKVTFTEDEIRRFGLEHEVTKCGLLSESRESGVVLITPSSTFCFHHLTSQEFLAAVALVTHGERVQRMLSTASNRQLDLVLIFLAGLLGNSRNTSFLCSVHRDSVQRSIQQNNARLENLMTSVVAREQTNEANSEDESAAHKASTLLLVTMIYESRHSELWRCVSDYVLKDGTELDLRDQHLSPSEQHALTYVLPQTGLTSLILKSCGLRQGNELGPLLAAIGTLGTLTKLSLYNNRDLLHGVSLTSLAGLTALKELQLSLCGLDDSAVDGLVAAVSSMIHLEELWLADNDIGDDGAVRLTTAATRLPQMVDSRTLAANCVTAAGVERMRAARDTPRLWLVMVDWQRPPGQPMYTFDVQGRQRRLTDLETALDTVTSRHPARCSSRGGGGRDSEGGARGQ</sequence>
<dbReference type="Gene3D" id="3.40.50.300">
    <property type="entry name" value="P-loop containing nucleotide triphosphate hydrolases"/>
    <property type="match status" value="1"/>
</dbReference>
<dbReference type="Pfam" id="PF05729">
    <property type="entry name" value="NACHT"/>
    <property type="match status" value="1"/>
</dbReference>
<dbReference type="SUPFAM" id="SSF52540">
    <property type="entry name" value="P-loop containing nucleoside triphosphate hydrolases"/>
    <property type="match status" value="1"/>
</dbReference>
<evidence type="ECO:0000313" key="9">
    <source>
        <dbReference type="EMBL" id="KAK2139168.1"/>
    </source>
</evidence>
<keyword evidence="10" id="KW-1185">Reference proteome</keyword>
<comment type="similarity">
    <text evidence="2">Belongs to the NLRP family.</text>
</comment>
<dbReference type="PANTHER" id="PTHR45690">
    <property type="entry name" value="NACHT, LRR AND PYD DOMAINS-CONTAINING PROTEIN 12"/>
    <property type="match status" value="1"/>
</dbReference>
<dbReference type="InterPro" id="IPR027417">
    <property type="entry name" value="P-loop_NTPase"/>
</dbReference>
<gene>
    <name evidence="9" type="ORF">NP493_6640g00003</name>
</gene>
<dbReference type="Proteomes" id="UP001209878">
    <property type="component" value="Unassembled WGS sequence"/>
</dbReference>
<keyword evidence="3" id="KW-0963">Cytoplasm</keyword>
<evidence type="ECO:0000256" key="7">
    <source>
        <dbReference type="SAM" id="MobiDB-lite"/>
    </source>
</evidence>
<dbReference type="Gene3D" id="3.80.10.10">
    <property type="entry name" value="Ribonuclease Inhibitor"/>
    <property type="match status" value="1"/>
</dbReference>
<evidence type="ECO:0000256" key="2">
    <source>
        <dbReference type="ARBA" id="ARBA00008665"/>
    </source>
</evidence>
<accession>A0AAD9IRQ7</accession>
<evidence type="ECO:0000256" key="4">
    <source>
        <dbReference type="ARBA" id="ARBA00022737"/>
    </source>
</evidence>
<feature type="domain" description="NACHT" evidence="8">
    <location>
        <begin position="77"/>
        <end position="215"/>
    </location>
</feature>
<organism evidence="9 10">
    <name type="scientific">Ridgeia piscesae</name>
    <name type="common">Tubeworm</name>
    <dbReference type="NCBI Taxonomy" id="27915"/>
    <lineage>
        <taxon>Eukaryota</taxon>
        <taxon>Metazoa</taxon>
        <taxon>Spiralia</taxon>
        <taxon>Lophotrochozoa</taxon>
        <taxon>Annelida</taxon>
        <taxon>Polychaeta</taxon>
        <taxon>Sedentaria</taxon>
        <taxon>Canalipalpata</taxon>
        <taxon>Sabellida</taxon>
        <taxon>Siboglinidae</taxon>
        <taxon>Ridgeia</taxon>
    </lineage>
</organism>
<protein>
    <recommendedName>
        <fullName evidence="8">NACHT domain-containing protein</fullName>
    </recommendedName>
</protein>
<dbReference type="GO" id="GO:0005524">
    <property type="term" value="F:ATP binding"/>
    <property type="evidence" value="ECO:0007669"/>
    <property type="project" value="UniProtKB-KW"/>
</dbReference>
<reference evidence="9" key="1">
    <citation type="journal article" date="2023" name="Mol. Biol. Evol.">
        <title>Third-Generation Sequencing Reveals the Adaptive Role of the Epigenome in Three Deep-Sea Polychaetes.</title>
        <authorList>
            <person name="Perez M."/>
            <person name="Aroh O."/>
            <person name="Sun Y."/>
            <person name="Lan Y."/>
            <person name="Juniper S.K."/>
            <person name="Young C.R."/>
            <person name="Angers B."/>
            <person name="Qian P.Y."/>
        </authorList>
    </citation>
    <scope>NUCLEOTIDE SEQUENCE</scope>
    <source>
        <strain evidence="9">R07B-5</strain>
    </source>
</reference>
<keyword evidence="6" id="KW-0067">ATP-binding</keyword>
<dbReference type="AlphaFoldDB" id="A0AAD9IRQ7"/>
<evidence type="ECO:0000256" key="3">
    <source>
        <dbReference type="ARBA" id="ARBA00022490"/>
    </source>
</evidence>
<dbReference type="EMBL" id="JAODUO010006632">
    <property type="protein sequence ID" value="KAK2139168.1"/>
    <property type="molecule type" value="Genomic_DNA"/>
</dbReference>
<dbReference type="PROSITE" id="PS50837">
    <property type="entry name" value="NACHT"/>
    <property type="match status" value="1"/>
</dbReference>
<keyword evidence="5" id="KW-0547">Nucleotide-binding</keyword>
<evidence type="ECO:0000256" key="1">
    <source>
        <dbReference type="ARBA" id="ARBA00004496"/>
    </source>
</evidence>
<proteinExistence type="inferred from homology"/>
<dbReference type="InterPro" id="IPR032675">
    <property type="entry name" value="LRR_dom_sf"/>
</dbReference>
<dbReference type="GO" id="GO:0005829">
    <property type="term" value="C:cytosol"/>
    <property type="evidence" value="ECO:0007669"/>
    <property type="project" value="UniProtKB-SubCell"/>
</dbReference>
<comment type="subcellular location">
    <subcellularLocation>
        <location evidence="1">Cytoplasm</location>
    </subcellularLocation>
</comment>
<evidence type="ECO:0000256" key="6">
    <source>
        <dbReference type="ARBA" id="ARBA00022840"/>
    </source>
</evidence>
<evidence type="ECO:0000259" key="8">
    <source>
        <dbReference type="PROSITE" id="PS50837"/>
    </source>
</evidence>
<feature type="region of interest" description="Disordered" evidence="7">
    <location>
        <begin position="723"/>
        <end position="750"/>
    </location>
</feature>
<evidence type="ECO:0000256" key="5">
    <source>
        <dbReference type="ARBA" id="ARBA00022741"/>
    </source>
</evidence>
<dbReference type="SUPFAM" id="SSF52047">
    <property type="entry name" value="RNI-like"/>
    <property type="match status" value="1"/>
</dbReference>
<dbReference type="SMART" id="SM00368">
    <property type="entry name" value="LRR_RI"/>
    <property type="match status" value="2"/>
</dbReference>
<evidence type="ECO:0000313" key="10">
    <source>
        <dbReference type="Proteomes" id="UP001209878"/>
    </source>
</evidence>
<keyword evidence="4" id="KW-0677">Repeat</keyword>